<dbReference type="InterPro" id="IPR012535">
    <property type="entry name" value="Cell_div_Cdc14"/>
</dbReference>
<dbReference type="AlphaFoldDB" id="A0A3N4LAW9"/>
<name>A0A3N4LAW9_9PEZI</name>
<keyword evidence="2" id="KW-0131">Cell cycle</keyword>
<dbReference type="GO" id="GO:0051301">
    <property type="term" value="P:cell division"/>
    <property type="evidence" value="ECO:0007669"/>
    <property type="project" value="UniProtKB-KW"/>
</dbReference>
<dbReference type="EMBL" id="ML121619">
    <property type="protein sequence ID" value="RPB18629.1"/>
    <property type="molecule type" value="Genomic_DNA"/>
</dbReference>
<dbReference type="PANTHER" id="PTHR34065">
    <property type="entry name" value="CELL DIVISION CONTROL PROTEIN 14"/>
    <property type="match status" value="1"/>
</dbReference>
<feature type="region of interest" description="Disordered" evidence="1">
    <location>
        <begin position="218"/>
        <end position="247"/>
    </location>
</feature>
<dbReference type="InterPro" id="IPR016024">
    <property type="entry name" value="ARM-type_fold"/>
</dbReference>
<dbReference type="OrthoDB" id="5357220at2759"/>
<organism evidence="2 3">
    <name type="scientific">Terfezia boudieri ATCC MYA-4762</name>
    <dbReference type="NCBI Taxonomy" id="1051890"/>
    <lineage>
        <taxon>Eukaryota</taxon>
        <taxon>Fungi</taxon>
        <taxon>Dikarya</taxon>
        <taxon>Ascomycota</taxon>
        <taxon>Pezizomycotina</taxon>
        <taxon>Pezizomycetes</taxon>
        <taxon>Pezizales</taxon>
        <taxon>Pezizaceae</taxon>
        <taxon>Terfezia</taxon>
    </lineage>
</organism>
<gene>
    <name evidence="2" type="ORF">L211DRAFT_796253</name>
</gene>
<dbReference type="PANTHER" id="PTHR34065:SF1">
    <property type="entry name" value="CELL DIVISION CONTROL PROTEIN 14"/>
    <property type="match status" value="1"/>
</dbReference>
<keyword evidence="3" id="KW-1185">Reference proteome</keyword>
<evidence type="ECO:0000313" key="2">
    <source>
        <dbReference type="EMBL" id="RPB18629.1"/>
    </source>
</evidence>
<accession>A0A3N4LAW9</accession>
<evidence type="ECO:0000313" key="3">
    <source>
        <dbReference type="Proteomes" id="UP000267821"/>
    </source>
</evidence>
<dbReference type="InParanoid" id="A0A3N4LAW9"/>
<proteinExistence type="predicted"/>
<protein>
    <submittedName>
        <fullName evidence="2">Cell division control protein 14</fullName>
    </submittedName>
</protein>
<dbReference type="Proteomes" id="UP000267821">
    <property type="component" value="Unassembled WGS sequence"/>
</dbReference>
<sequence length="278" mass="31036">MEALLSSAFDLLSSYDPIHIRRGLRNLDGLLAKMCLAPAVEKELLGPNRKPEDPVFREFIKLQNGFEWNVAIRLISCLERLLGKKNSTYICGIIIELTVRLTGTQTNNLILSSLDLLQGLLLLHPPSRHLFAREIHMNVLLDLLDAGNSGPVQCATLLTLVTALLDKPQNTRVTFEALEGLPTVTSLFKNRSTSRDVKLKCLEFLYFYLMPETTILTSKPSTPNREGRKRGSSTSSSGSYTGTQHIRTTEEKQKLLGEWLTNVEDLVADLREGTPFAV</sequence>
<keyword evidence="2" id="KW-0132">Cell division</keyword>
<feature type="compositionally biased region" description="Low complexity" evidence="1">
    <location>
        <begin position="232"/>
        <end position="243"/>
    </location>
</feature>
<evidence type="ECO:0000256" key="1">
    <source>
        <dbReference type="SAM" id="MobiDB-lite"/>
    </source>
</evidence>
<dbReference type="SUPFAM" id="SSF48371">
    <property type="entry name" value="ARM repeat"/>
    <property type="match status" value="1"/>
</dbReference>
<dbReference type="Pfam" id="PF08045">
    <property type="entry name" value="CDC14"/>
    <property type="match status" value="1"/>
</dbReference>
<reference evidence="2 3" key="1">
    <citation type="journal article" date="2018" name="Nat. Ecol. Evol.">
        <title>Pezizomycetes genomes reveal the molecular basis of ectomycorrhizal truffle lifestyle.</title>
        <authorList>
            <person name="Murat C."/>
            <person name="Payen T."/>
            <person name="Noel B."/>
            <person name="Kuo A."/>
            <person name="Morin E."/>
            <person name="Chen J."/>
            <person name="Kohler A."/>
            <person name="Krizsan K."/>
            <person name="Balestrini R."/>
            <person name="Da Silva C."/>
            <person name="Montanini B."/>
            <person name="Hainaut M."/>
            <person name="Levati E."/>
            <person name="Barry K.W."/>
            <person name="Belfiori B."/>
            <person name="Cichocki N."/>
            <person name="Clum A."/>
            <person name="Dockter R.B."/>
            <person name="Fauchery L."/>
            <person name="Guy J."/>
            <person name="Iotti M."/>
            <person name="Le Tacon F."/>
            <person name="Lindquist E.A."/>
            <person name="Lipzen A."/>
            <person name="Malagnac F."/>
            <person name="Mello A."/>
            <person name="Molinier V."/>
            <person name="Miyauchi S."/>
            <person name="Poulain J."/>
            <person name="Riccioni C."/>
            <person name="Rubini A."/>
            <person name="Sitrit Y."/>
            <person name="Splivallo R."/>
            <person name="Traeger S."/>
            <person name="Wang M."/>
            <person name="Zifcakova L."/>
            <person name="Wipf D."/>
            <person name="Zambonelli A."/>
            <person name="Paolocci F."/>
            <person name="Nowrousian M."/>
            <person name="Ottonello S."/>
            <person name="Baldrian P."/>
            <person name="Spatafora J.W."/>
            <person name="Henrissat B."/>
            <person name="Nagy L.G."/>
            <person name="Aury J.M."/>
            <person name="Wincker P."/>
            <person name="Grigoriev I.V."/>
            <person name="Bonfante P."/>
            <person name="Martin F.M."/>
        </authorList>
    </citation>
    <scope>NUCLEOTIDE SEQUENCE [LARGE SCALE GENOMIC DNA]</scope>
    <source>
        <strain evidence="2 3">ATCC MYA-4762</strain>
    </source>
</reference>
<dbReference type="STRING" id="1051890.A0A3N4LAW9"/>